<sequence length="123" mass="14168">MNFASSNLENIPSLKAFQTKSDMKRAVRNVFFGWMIKVLRSYLSGTNKARAYNGWVMPTLLYTFGVLRWTEIELDALDRIVRMIKTRHHMRHPKSSVMRLNIPWKFGGLGLLITTPPIATDAI</sequence>
<comment type="caution">
    <text evidence="1">The sequence shown here is derived from an EMBL/GenBank/DDBJ whole genome shotgun (WGS) entry which is preliminary data.</text>
</comment>
<dbReference type="PANTHER" id="PTHR35450">
    <property type="entry name" value="REVERSE TRANSCRIPTASE DOMAIN-CONTAINING PROTEIN"/>
    <property type="match status" value="1"/>
</dbReference>
<accession>A0AAU9U465</accession>
<dbReference type="AlphaFoldDB" id="A0AAU9U465"/>
<organism evidence="1 2">
    <name type="scientific">Euphydryas editha</name>
    <name type="common">Edith's checkerspot</name>
    <dbReference type="NCBI Taxonomy" id="104508"/>
    <lineage>
        <taxon>Eukaryota</taxon>
        <taxon>Metazoa</taxon>
        <taxon>Ecdysozoa</taxon>
        <taxon>Arthropoda</taxon>
        <taxon>Hexapoda</taxon>
        <taxon>Insecta</taxon>
        <taxon>Pterygota</taxon>
        <taxon>Neoptera</taxon>
        <taxon>Endopterygota</taxon>
        <taxon>Lepidoptera</taxon>
        <taxon>Glossata</taxon>
        <taxon>Ditrysia</taxon>
        <taxon>Papilionoidea</taxon>
        <taxon>Nymphalidae</taxon>
        <taxon>Nymphalinae</taxon>
        <taxon>Euphydryas</taxon>
    </lineage>
</organism>
<dbReference type="EMBL" id="CAKOGL010000012">
    <property type="protein sequence ID" value="CAH2092927.1"/>
    <property type="molecule type" value="Genomic_DNA"/>
</dbReference>
<gene>
    <name evidence="1" type="ORF">EEDITHA_LOCUS8644</name>
</gene>
<keyword evidence="2" id="KW-1185">Reference proteome</keyword>
<dbReference type="Proteomes" id="UP001153954">
    <property type="component" value="Unassembled WGS sequence"/>
</dbReference>
<proteinExistence type="predicted"/>
<dbReference type="PANTHER" id="PTHR35450:SF2">
    <property type="entry name" value="REVERSE TRANSCRIPTASE DOMAIN-CONTAINING PROTEIN"/>
    <property type="match status" value="1"/>
</dbReference>
<reference evidence="1" key="1">
    <citation type="submission" date="2022-03" db="EMBL/GenBank/DDBJ databases">
        <authorList>
            <person name="Tunstrom K."/>
        </authorList>
    </citation>
    <scope>NUCLEOTIDE SEQUENCE</scope>
</reference>
<evidence type="ECO:0000313" key="2">
    <source>
        <dbReference type="Proteomes" id="UP001153954"/>
    </source>
</evidence>
<evidence type="ECO:0000313" key="1">
    <source>
        <dbReference type="EMBL" id="CAH2092927.1"/>
    </source>
</evidence>
<name>A0AAU9U465_EUPED</name>
<protein>
    <submittedName>
        <fullName evidence="1">Uncharacterized protein</fullName>
    </submittedName>
</protein>